<evidence type="ECO:0000313" key="5">
    <source>
        <dbReference type="Proteomes" id="UP000575083"/>
    </source>
</evidence>
<dbReference type="EMBL" id="JACHLK010000021">
    <property type="protein sequence ID" value="MBB6563668.1"/>
    <property type="molecule type" value="Genomic_DNA"/>
</dbReference>
<gene>
    <name evidence="4" type="ORF">HNP48_006392</name>
</gene>
<feature type="compositionally biased region" description="Basic and acidic residues" evidence="2">
    <location>
        <begin position="579"/>
        <end position="600"/>
    </location>
</feature>
<dbReference type="Pfam" id="PF06791">
    <property type="entry name" value="TMP_2"/>
    <property type="match status" value="1"/>
</dbReference>
<accession>A0A7X0UD07</accession>
<evidence type="ECO:0000259" key="3">
    <source>
        <dbReference type="Pfam" id="PF06791"/>
    </source>
</evidence>
<feature type="compositionally biased region" description="Basic and acidic residues" evidence="2">
    <location>
        <begin position="373"/>
        <end position="390"/>
    </location>
</feature>
<evidence type="ECO:0000256" key="1">
    <source>
        <dbReference type="SAM" id="Coils"/>
    </source>
</evidence>
<sequence length="1824" mass="194215">MAIDQTADAVQANAQYLAQGQAMVSVAQQIEQAVAGQLAVFGSMQRAVADLSSAMQSLPGQLGSVISALQSGSESGSSFLEVSNQIVGTLADSSGAITNAGLAFAAYSGLLGAAVAPFTMVAAAVAGLSIAYHEGSKESVEYAKAIAQTGNAAGTRVSELQAMAVSVSSVVGTQAKAAEALTALVGSGQVGVASLEQFAATAVLMERNVGVSIKDTVRAFAELGESPVEASRRLNAQHNYLTSSVYDQIKALEDQGLKTQAATLAQQTYDAAMVKTSKTVEDRLGYLAKAWRGVSDGAKEAWDKMLNLGRPATVDSKLAAAQEQLETTQRERWKFGSGESGEAAYKRATGVLQQRIALLQDHKQSEQAAASEEANKAASERKLIDAGDSVDRRIQAAKPSHQRRKEELEEFRKEQAIIAAKHPKDKRLDKSTVAMVEAHINAQFQSGGAKGSSGEDASGLEIIKQKIAAEKEYIESLGKRGTAQEKLSEGAKLEASIQKELDKGNLSARARAQKERELEAARELTKQNALRAAKEAEISAQSKAEEELKKYAESASKAAEGIGKAAEAQEALNKAFGKSKTEAEKDKLDGLKQARNKEADEGPPVPGRLEAMDKTIAQQERYVSSLVVADFQAIGAQADALLKTAREQSELAEKDAQMTGLSAVERAKLVALRQVELKYAKELEKLEKLPEGTEKDAARNKLNEAKRIEGETAVAKVVREDWQKTADQINTSLTDAFMKSLESGKDFGKNLREALKEQFKNLVLKPTISTMMKPVSGALSSFVTTIMGGSNSPVSPTGANSGIGGDDEYGGDAQIGNLMTVVQAGYQAYTNTGLVGAIAKAFGIGGSTGAGAGAGAAAGAGGLGATGWGVVLAVLANAMGFFRSKNIVGSGLQGTLGRGDLSAWEEERTGGTLVSGSSFETTDPIARYRELKRRDQEAIARFKAEGATGGASVTYNGQPYDRTLAASSTLNYGTYDEDMERMIGLVQAQSDGIQKGYNEFRKNLVGMANDLGLAGGKIADFTFDLSQQDLNFQGLDEAKIQEKITAAYGKAGAGMAKEVLGRWITETVDVVKSTQLSQLTESSDALYDVKVEQVTRKRYEPSEYAKAGETAFDTLKRLATSFNTLNEASDALGFGIHQGSLALADFADDFIEAFGGLERFTASTGAFLQNYYSDEERRQYLASSGSRRLEKLGINVSAEQLLGATGNDIKNAVNSLVSDPDLYGDVMDVANYIAPLYQGAAQAAPAVENLSNAVDELTQKFTGAKDALLNDAKSLAVELLRAQGKEGQAKALERQNYLAGFSDLDEGRRQELATQYDANEATRRAIDVQNERNGLQNELNALTDDATQALTRQRDALDESNRALFDNVQAVKLQKTIAEELPGVLSKYMLPAQRRKAQYEGTAAELTAAGIHVTGDQLANASKEQFAAAAMSVYNLGSTTDGMRLALVRAAGAIADIKDAEVDEAFANVQRMVAAQQEQAEETKARVKAVFDLVKSSVDELYSEVDSTMRMRAAEGQDVISKALATAQRTGKLIDAEELGKAISAARQGLDGTQYTSQFERDRDRLVLAGKLSDLEEISGEQLSEAEAQLEELERISDQAQLQIDELKGIHSGVGDVNKALQDLTDAINGKTNSVATTRPSNVITGRGEASFNMTTGRGTTEDGVEFERQAIWNAAREVLAAAPDGSGAMSVYNALAAGGYTLAQYNAMFGMPAGTLEQEAQKLGMKVFHRGTPFVPNTGFALLQRGEAVIPTAYNPFVHGRSLGDTARLEAHLEKLTGEVMRLQSLQTLGNTHAQATVELLDNVTEGGNGIRAEIMNKVELVA</sequence>
<feature type="coiled-coil region" evidence="1">
    <location>
        <begin position="1318"/>
        <end position="1352"/>
    </location>
</feature>
<proteinExistence type="predicted"/>
<reference evidence="4 5" key="1">
    <citation type="submission" date="2020-08" db="EMBL/GenBank/DDBJ databases">
        <title>Functional genomics of gut bacteria from endangered species of beetles.</title>
        <authorList>
            <person name="Carlos-Shanley C."/>
        </authorList>
    </citation>
    <scope>NUCLEOTIDE SEQUENCE [LARGE SCALE GENOMIC DNA]</scope>
    <source>
        <strain evidence="4 5">S00198</strain>
    </source>
</reference>
<keyword evidence="1" id="KW-0175">Coiled coil</keyword>
<protein>
    <recommendedName>
        <fullName evidence="3">Bacteriophage tail tape measure N-terminal domain-containing protein</fullName>
    </recommendedName>
</protein>
<name>A0A7X0UD07_9BURK</name>
<organism evidence="4 5">
    <name type="scientific">Acidovorax soli</name>
    <dbReference type="NCBI Taxonomy" id="592050"/>
    <lineage>
        <taxon>Bacteria</taxon>
        <taxon>Pseudomonadati</taxon>
        <taxon>Pseudomonadota</taxon>
        <taxon>Betaproteobacteria</taxon>
        <taxon>Burkholderiales</taxon>
        <taxon>Comamonadaceae</taxon>
        <taxon>Acidovorax</taxon>
    </lineage>
</organism>
<feature type="domain" description="Bacteriophage tail tape measure N-terminal" evidence="3">
    <location>
        <begin position="47"/>
        <end position="250"/>
    </location>
</feature>
<dbReference type="RefSeq" id="WP_184864933.1">
    <property type="nucleotide sequence ID" value="NZ_JACHLK010000021.1"/>
</dbReference>
<dbReference type="Proteomes" id="UP000575083">
    <property type="component" value="Unassembled WGS sequence"/>
</dbReference>
<feature type="coiled-coil region" evidence="1">
    <location>
        <begin position="1576"/>
        <end position="1610"/>
    </location>
</feature>
<keyword evidence="5" id="KW-1185">Reference proteome</keyword>
<feature type="region of interest" description="Disordered" evidence="2">
    <location>
        <begin position="576"/>
        <end position="608"/>
    </location>
</feature>
<evidence type="ECO:0000313" key="4">
    <source>
        <dbReference type="EMBL" id="MBB6563668.1"/>
    </source>
</evidence>
<comment type="caution">
    <text evidence="4">The sequence shown here is derived from an EMBL/GenBank/DDBJ whole genome shotgun (WGS) entry which is preliminary data.</text>
</comment>
<evidence type="ECO:0000256" key="2">
    <source>
        <dbReference type="SAM" id="MobiDB-lite"/>
    </source>
</evidence>
<dbReference type="InterPro" id="IPR009628">
    <property type="entry name" value="Phage_tape_measure_N"/>
</dbReference>
<feature type="region of interest" description="Disordered" evidence="2">
    <location>
        <begin position="363"/>
        <end position="390"/>
    </location>
</feature>